<dbReference type="EMBL" id="JAPEVG010000017">
    <property type="protein sequence ID" value="KAJ8496197.1"/>
    <property type="molecule type" value="Genomic_DNA"/>
</dbReference>
<keyword evidence="15" id="KW-1185">Reference proteome</keyword>
<dbReference type="GO" id="GO:0006869">
    <property type="term" value="P:lipid transport"/>
    <property type="evidence" value="ECO:0007669"/>
    <property type="project" value="UniProtKB-KW"/>
</dbReference>
<evidence type="ECO:0000256" key="8">
    <source>
        <dbReference type="ARBA" id="ARBA00023055"/>
    </source>
</evidence>
<gene>
    <name evidence="14" type="ORF">ONZ51_g1278</name>
</gene>
<dbReference type="InterPro" id="IPR026849">
    <property type="entry name" value="ATG2"/>
</dbReference>
<dbReference type="PANTHER" id="PTHR13190">
    <property type="entry name" value="AUTOPHAGY-RELATED 2, ISOFORM A"/>
    <property type="match status" value="1"/>
</dbReference>
<evidence type="ECO:0000256" key="2">
    <source>
        <dbReference type="ARBA" id="ARBA00004623"/>
    </source>
</evidence>
<comment type="caution">
    <text evidence="14">The sequence shown here is derived from an EMBL/GenBank/DDBJ whole genome shotgun (WGS) entry which is preliminary data.</text>
</comment>
<comment type="subcellular location">
    <subcellularLocation>
        <location evidence="1">Endoplasmic reticulum membrane</location>
        <topology evidence="1">Peripheral membrane protein</topology>
    </subcellularLocation>
    <subcellularLocation>
        <location evidence="2">Preautophagosomal structure membrane</location>
        <topology evidence="2">Peripheral membrane protein</topology>
    </subcellularLocation>
</comment>
<dbReference type="PANTHER" id="PTHR13190:SF1">
    <property type="entry name" value="AUTOPHAGY-RELATED 2, ISOFORM A"/>
    <property type="match status" value="1"/>
</dbReference>
<evidence type="ECO:0000313" key="14">
    <source>
        <dbReference type="EMBL" id="KAJ8496197.1"/>
    </source>
</evidence>
<evidence type="ECO:0000256" key="11">
    <source>
        <dbReference type="ARBA" id="ARBA00024615"/>
    </source>
</evidence>
<dbReference type="GO" id="GO:0043495">
    <property type="term" value="F:protein-membrane adaptor activity"/>
    <property type="evidence" value="ECO:0007669"/>
    <property type="project" value="TreeGrafter"/>
</dbReference>
<evidence type="ECO:0000256" key="7">
    <source>
        <dbReference type="ARBA" id="ARBA00023006"/>
    </source>
</evidence>
<evidence type="ECO:0000256" key="12">
    <source>
        <dbReference type="ARBA" id="ARBA00024631"/>
    </source>
</evidence>
<keyword evidence="9" id="KW-0472">Membrane</keyword>
<feature type="compositionally biased region" description="Low complexity" evidence="13">
    <location>
        <begin position="304"/>
        <end position="321"/>
    </location>
</feature>
<keyword evidence="5" id="KW-0813">Transport</keyword>
<reference evidence="14" key="1">
    <citation type="submission" date="2022-11" db="EMBL/GenBank/DDBJ databases">
        <title>Genome Sequence of Cubamyces cubensis.</title>
        <authorList>
            <person name="Buettner E."/>
        </authorList>
    </citation>
    <scope>NUCLEOTIDE SEQUENCE</scope>
    <source>
        <strain evidence="14">MPL-01</strain>
    </source>
</reference>
<evidence type="ECO:0000313" key="15">
    <source>
        <dbReference type="Proteomes" id="UP001215151"/>
    </source>
</evidence>
<dbReference type="GO" id="GO:0061908">
    <property type="term" value="C:phagophore"/>
    <property type="evidence" value="ECO:0007669"/>
    <property type="project" value="TreeGrafter"/>
</dbReference>
<evidence type="ECO:0000256" key="9">
    <source>
        <dbReference type="ARBA" id="ARBA00023136"/>
    </source>
</evidence>
<dbReference type="GO" id="GO:0061723">
    <property type="term" value="P:glycophagy"/>
    <property type="evidence" value="ECO:0007669"/>
    <property type="project" value="TreeGrafter"/>
</dbReference>
<feature type="region of interest" description="Disordered" evidence="13">
    <location>
        <begin position="243"/>
        <end position="263"/>
    </location>
</feature>
<accession>A0AAD7XF08</accession>
<dbReference type="GO" id="GO:0061709">
    <property type="term" value="P:reticulophagy"/>
    <property type="evidence" value="ECO:0007669"/>
    <property type="project" value="TreeGrafter"/>
</dbReference>
<dbReference type="Pfam" id="PF13329">
    <property type="entry name" value="ATG2_CAD"/>
    <property type="match status" value="1"/>
</dbReference>
<dbReference type="GO" id="GO:0034045">
    <property type="term" value="C:phagophore assembly site membrane"/>
    <property type="evidence" value="ECO:0007669"/>
    <property type="project" value="UniProtKB-SubCell"/>
</dbReference>
<sequence length="386" mass="41715">MFPWSFSWLPSLPSIDLSLPSGIQKRFISFALRQSLGHFLKPGQLDVQQVDSQIGSGYVQVRDLELNDEAINALIAGLPIRLRDGSVGKVTARIPWPNPLTSSVGLSLESLHLTFYLEPSISPTIERHLADNLAESVASVAETFIHEELSAHEEAALRESFHPDLGSPGSHMPEDNVPGSLDPFMSEEEVHQHDTDPPGVSIFATLIERLLARFQFDATDTRITIVNPQETSFTLIVPEIRYSTDSQSQTSASPGGDSSNVMGEVRKVLITGVTVTSRCLRPLGQQSLPTRKTMALATSPQAHSPEASSPTTPVSVSPAAPCLAHEQLQVEPPSEIEPGTASPPPDEPSSPQSDSSDMDEETQLFMSQSIAALPPAPGFSCELDRE</sequence>
<evidence type="ECO:0000256" key="10">
    <source>
        <dbReference type="ARBA" id="ARBA00024479"/>
    </source>
</evidence>
<dbReference type="Proteomes" id="UP001215151">
    <property type="component" value="Unassembled WGS sequence"/>
</dbReference>
<dbReference type="GO" id="GO:0032266">
    <property type="term" value="F:phosphatidylinositol-3-phosphate binding"/>
    <property type="evidence" value="ECO:0007669"/>
    <property type="project" value="TreeGrafter"/>
</dbReference>
<evidence type="ECO:0000256" key="1">
    <source>
        <dbReference type="ARBA" id="ARBA00004406"/>
    </source>
</evidence>
<organism evidence="14 15">
    <name type="scientific">Trametes cubensis</name>
    <dbReference type="NCBI Taxonomy" id="1111947"/>
    <lineage>
        <taxon>Eukaryota</taxon>
        <taxon>Fungi</taxon>
        <taxon>Dikarya</taxon>
        <taxon>Basidiomycota</taxon>
        <taxon>Agaricomycotina</taxon>
        <taxon>Agaricomycetes</taxon>
        <taxon>Polyporales</taxon>
        <taxon>Polyporaceae</taxon>
        <taxon>Trametes</taxon>
    </lineage>
</organism>
<evidence type="ECO:0000256" key="6">
    <source>
        <dbReference type="ARBA" id="ARBA00022824"/>
    </source>
</evidence>
<evidence type="ECO:0000256" key="3">
    <source>
        <dbReference type="ARBA" id="ARBA00009714"/>
    </source>
</evidence>
<dbReference type="AlphaFoldDB" id="A0AAD7XF08"/>
<feature type="compositionally biased region" description="Polar residues" evidence="13">
    <location>
        <begin position="243"/>
        <end position="261"/>
    </location>
</feature>
<evidence type="ECO:0000256" key="5">
    <source>
        <dbReference type="ARBA" id="ARBA00022448"/>
    </source>
</evidence>
<evidence type="ECO:0000256" key="4">
    <source>
        <dbReference type="ARBA" id="ARBA00018070"/>
    </source>
</evidence>
<feature type="region of interest" description="Disordered" evidence="13">
    <location>
        <begin position="294"/>
        <end position="386"/>
    </location>
</feature>
<comment type="similarity">
    <text evidence="3">Belongs to the ATG2 family.</text>
</comment>
<dbReference type="GO" id="GO:0005789">
    <property type="term" value="C:endoplasmic reticulum membrane"/>
    <property type="evidence" value="ECO:0007669"/>
    <property type="project" value="UniProtKB-SubCell"/>
</dbReference>
<evidence type="ECO:0000256" key="13">
    <source>
        <dbReference type="SAM" id="MobiDB-lite"/>
    </source>
</evidence>
<dbReference type="GO" id="GO:0034727">
    <property type="term" value="P:piecemeal microautophagy of the nucleus"/>
    <property type="evidence" value="ECO:0007669"/>
    <property type="project" value="TreeGrafter"/>
</dbReference>
<keyword evidence="6" id="KW-0256">Endoplasmic reticulum</keyword>
<dbReference type="GO" id="GO:0000045">
    <property type="term" value="P:autophagosome assembly"/>
    <property type="evidence" value="ECO:0007669"/>
    <property type="project" value="TreeGrafter"/>
</dbReference>
<proteinExistence type="inferred from homology"/>
<keyword evidence="7" id="KW-0072">Autophagy</keyword>
<name>A0AAD7XF08_9APHY</name>
<keyword evidence="8" id="KW-0445">Lipid transport</keyword>
<dbReference type="GO" id="GO:0000422">
    <property type="term" value="P:autophagy of mitochondrion"/>
    <property type="evidence" value="ECO:0007669"/>
    <property type="project" value="TreeGrafter"/>
</dbReference>
<protein>
    <recommendedName>
        <fullName evidence="4">Autophagy-related protein 2</fullName>
    </recommendedName>
</protein>
<comment type="catalytic activity">
    <reaction evidence="10">
        <text>a 1,2-diacyl-sn-glycero-3-phospho-L-serine(in) = a 1,2-diacyl-sn-glycero-3-phospho-L-serine(out)</text>
        <dbReference type="Rhea" id="RHEA:38663"/>
        <dbReference type="ChEBI" id="CHEBI:57262"/>
    </reaction>
</comment>
<comment type="catalytic activity">
    <reaction evidence="12">
        <text>a 1,2-diacyl-sn-glycero-3-phosphocholine(in) = a 1,2-diacyl-sn-glycero-3-phosphocholine(out)</text>
        <dbReference type="Rhea" id="RHEA:38571"/>
        <dbReference type="ChEBI" id="CHEBI:57643"/>
    </reaction>
</comment>
<comment type="catalytic activity">
    <reaction evidence="11">
        <text>a 1,2-diacyl-sn-glycero-3-phosphoethanolamine(in) = a 1,2-diacyl-sn-glycero-3-phosphoethanolamine(out)</text>
        <dbReference type="Rhea" id="RHEA:38895"/>
        <dbReference type="ChEBI" id="CHEBI:64612"/>
    </reaction>
</comment>